<sequence>MVHRVHRIISPPTSSRHCAPRAYQREAHRPATPTPYRAIKGAFRTPPFFLLLPHHLYLFFLALSLVAASSASFSLFTTRISFISLGMQIPDDVAEEFNENKNRNALKGLIYVLNPSSNMAHAEALGIVVDFSDA</sequence>
<feature type="transmembrane region" description="Helical" evidence="2">
    <location>
        <begin position="56"/>
        <end position="77"/>
    </location>
</feature>
<evidence type="ECO:0000313" key="4">
    <source>
        <dbReference type="Proteomes" id="UP000217790"/>
    </source>
</evidence>
<gene>
    <name evidence="3" type="ORF">ARMGADRAFT_1083954</name>
</gene>
<keyword evidence="2" id="KW-1133">Transmembrane helix</keyword>
<name>A0A2H3DDC0_ARMGA</name>
<evidence type="ECO:0000256" key="2">
    <source>
        <dbReference type="SAM" id="Phobius"/>
    </source>
</evidence>
<accession>A0A2H3DDC0</accession>
<keyword evidence="2" id="KW-0812">Transmembrane</keyword>
<keyword evidence="4" id="KW-1185">Reference proteome</keyword>
<feature type="region of interest" description="Disordered" evidence="1">
    <location>
        <begin position="1"/>
        <end position="30"/>
    </location>
</feature>
<evidence type="ECO:0000313" key="3">
    <source>
        <dbReference type="EMBL" id="PBK89432.1"/>
    </source>
</evidence>
<evidence type="ECO:0000256" key="1">
    <source>
        <dbReference type="SAM" id="MobiDB-lite"/>
    </source>
</evidence>
<keyword evidence="2" id="KW-0472">Membrane</keyword>
<proteinExistence type="predicted"/>
<organism evidence="3 4">
    <name type="scientific">Armillaria gallica</name>
    <name type="common">Bulbous honey fungus</name>
    <name type="synonym">Armillaria bulbosa</name>
    <dbReference type="NCBI Taxonomy" id="47427"/>
    <lineage>
        <taxon>Eukaryota</taxon>
        <taxon>Fungi</taxon>
        <taxon>Dikarya</taxon>
        <taxon>Basidiomycota</taxon>
        <taxon>Agaricomycotina</taxon>
        <taxon>Agaricomycetes</taxon>
        <taxon>Agaricomycetidae</taxon>
        <taxon>Agaricales</taxon>
        <taxon>Marasmiineae</taxon>
        <taxon>Physalacriaceae</taxon>
        <taxon>Armillaria</taxon>
    </lineage>
</organism>
<protein>
    <submittedName>
        <fullName evidence="3">Uncharacterized protein</fullName>
    </submittedName>
</protein>
<dbReference type="Proteomes" id="UP000217790">
    <property type="component" value="Unassembled WGS sequence"/>
</dbReference>
<dbReference type="AlphaFoldDB" id="A0A2H3DDC0"/>
<dbReference type="InParanoid" id="A0A2H3DDC0"/>
<dbReference type="EMBL" id="KZ293669">
    <property type="protein sequence ID" value="PBK89432.1"/>
    <property type="molecule type" value="Genomic_DNA"/>
</dbReference>
<reference evidence="4" key="1">
    <citation type="journal article" date="2017" name="Nat. Ecol. Evol.">
        <title>Genome expansion and lineage-specific genetic innovations in the forest pathogenic fungi Armillaria.</title>
        <authorList>
            <person name="Sipos G."/>
            <person name="Prasanna A.N."/>
            <person name="Walter M.C."/>
            <person name="O'Connor E."/>
            <person name="Balint B."/>
            <person name="Krizsan K."/>
            <person name="Kiss B."/>
            <person name="Hess J."/>
            <person name="Varga T."/>
            <person name="Slot J."/>
            <person name="Riley R."/>
            <person name="Boka B."/>
            <person name="Rigling D."/>
            <person name="Barry K."/>
            <person name="Lee J."/>
            <person name="Mihaltcheva S."/>
            <person name="LaButti K."/>
            <person name="Lipzen A."/>
            <person name="Waldron R."/>
            <person name="Moloney N.M."/>
            <person name="Sperisen C."/>
            <person name="Kredics L."/>
            <person name="Vagvoelgyi C."/>
            <person name="Patrignani A."/>
            <person name="Fitzpatrick D."/>
            <person name="Nagy I."/>
            <person name="Doyle S."/>
            <person name="Anderson J.B."/>
            <person name="Grigoriev I.V."/>
            <person name="Gueldener U."/>
            <person name="Muensterkoetter M."/>
            <person name="Nagy L.G."/>
        </authorList>
    </citation>
    <scope>NUCLEOTIDE SEQUENCE [LARGE SCALE GENOMIC DNA]</scope>
    <source>
        <strain evidence="4">Ar21-2</strain>
    </source>
</reference>